<evidence type="ECO:0000256" key="2">
    <source>
        <dbReference type="RuleBase" id="RU000461"/>
    </source>
</evidence>
<protein>
    <submittedName>
        <fullName evidence="3">Cytochrome P450</fullName>
    </submittedName>
</protein>
<keyword evidence="2" id="KW-0479">Metal-binding</keyword>
<evidence type="ECO:0000313" key="4">
    <source>
        <dbReference type="Proteomes" id="UP001199469"/>
    </source>
</evidence>
<dbReference type="PROSITE" id="PS00086">
    <property type="entry name" value="CYTOCHROME_P450"/>
    <property type="match status" value="1"/>
</dbReference>
<keyword evidence="2" id="KW-0408">Iron</keyword>
<keyword evidence="2" id="KW-0349">Heme</keyword>
<dbReference type="InterPro" id="IPR036396">
    <property type="entry name" value="Cyt_P450_sf"/>
</dbReference>
<evidence type="ECO:0000313" key="3">
    <source>
        <dbReference type="EMBL" id="MCD2195848.1"/>
    </source>
</evidence>
<dbReference type="InterPro" id="IPR001128">
    <property type="entry name" value="Cyt_P450"/>
</dbReference>
<keyword evidence="4" id="KW-1185">Reference proteome</keyword>
<sequence>MAVTAPPSVFAQILDYANRADPYPLYAELRRTPVVRQSDGSYVVSGYAEIVELLHDPRISSEQHGDAAGGLGTGAGLPPAFLQLDPPEHDRLRRIVTRHYGPPHTPDRVDAMIPDLRRTVSGLVDGLAGSPEVDLVDQVAYPFPVTAICDLLGVPRQDEPRFHPWSEALIAALDPGTGDPAERQRRRVSAMKEMGQYFAGLIGTRRHAPGPDLLSALATDQGPDGHLSDPQLLTTAFLLLNAGHETTVNLIANGMLTLLRHPDVLERLRRESELAIHLVEELLRYEPPVQFLPNRTALDDIEIADTTIPSGSRVTLVLAAGSRDPAHVRDPDRFDPDRFDPDRFGLARDTDQHLGFGGGVHYCFGAPLARLETQIALTELTRRLVNPRLVVDPPPYRTNPVLRGPRHLPVAIDGVLPADG</sequence>
<dbReference type="Gene3D" id="1.10.630.10">
    <property type="entry name" value="Cytochrome P450"/>
    <property type="match status" value="1"/>
</dbReference>
<comment type="caution">
    <text evidence="3">The sequence shown here is derived from an EMBL/GenBank/DDBJ whole genome shotgun (WGS) entry which is preliminary data.</text>
</comment>
<dbReference type="RefSeq" id="WP_230737404.1">
    <property type="nucleotide sequence ID" value="NZ_JAJNDB010000004.1"/>
</dbReference>
<dbReference type="PANTHER" id="PTHR46696:SF1">
    <property type="entry name" value="CYTOCHROME P450 YJIB-RELATED"/>
    <property type="match status" value="1"/>
</dbReference>
<keyword evidence="2" id="KW-0503">Monooxygenase</keyword>
<comment type="similarity">
    <text evidence="1 2">Belongs to the cytochrome P450 family.</text>
</comment>
<gene>
    <name evidence="3" type="ORF">LQ327_20975</name>
</gene>
<dbReference type="PRINTS" id="PR00359">
    <property type="entry name" value="BP450"/>
</dbReference>
<dbReference type="SUPFAM" id="SSF48264">
    <property type="entry name" value="Cytochrome P450"/>
    <property type="match status" value="1"/>
</dbReference>
<organism evidence="3 4">
    <name type="scientific">Actinomycetospora endophytica</name>
    <dbReference type="NCBI Taxonomy" id="2291215"/>
    <lineage>
        <taxon>Bacteria</taxon>
        <taxon>Bacillati</taxon>
        <taxon>Actinomycetota</taxon>
        <taxon>Actinomycetes</taxon>
        <taxon>Pseudonocardiales</taxon>
        <taxon>Pseudonocardiaceae</taxon>
        <taxon>Actinomycetospora</taxon>
    </lineage>
</organism>
<reference evidence="3 4" key="1">
    <citation type="submission" date="2021-11" db="EMBL/GenBank/DDBJ databases">
        <title>Draft genome sequence of Actinomycetospora sp. SF1 isolated from the rhizosphere soil.</title>
        <authorList>
            <person name="Duangmal K."/>
            <person name="Chantavorakit T."/>
        </authorList>
    </citation>
    <scope>NUCLEOTIDE SEQUENCE [LARGE SCALE GENOMIC DNA]</scope>
    <source>
        <strain evidence="3 4">TBRC 5722</strain>
    </source>
</reference>
<dbReference type="Proteomes" id="UP001199469">
    <property type="component" value="Unassembled WGS sequence"/>
</dbReference>
<keyword evidence="2" id="KW-0560">Oxidoreductase</keyword>
<dbReference type="InterPro" id="IPR002397">
    <property type="entry name" value="Cyt_P450_B"/>
</dbReference>
<dbReference type="PRINTS" id="PR00385">
    <property type="entry name" value="P450"/>
</dbReference>
<proteinExistence type="inferred from homology"/>
<accession>A0ABS8PC57</accession>
<dbReference type="PANTHER" id="PTHR46696">
    <property type="entry name" value="P450, PUTATIVE (EUROFUNG)-RELATED"/>
    <property type="match status" value="1"/>
</dbReference>
<dbReference type="Pfam" id="PF00067">
    <property type="entry name" value="p450"/>
    <property type="match status" value="1"/>
</dbReference>
<dbReference type="InterPro" id="IPR017972">
    <property type="entry name" value="Cyt_P450_CS"/>
</dbReference>
<evidence type="ECO:0000256" key="1">
    <source>
        <dbReference type="ARBA" id="ARBA00010617"/>
    </source>
</evidence>
<name>A0ABS8PC57_9PSEU</name>
<dbReference type="EMBL" id="JAJNDB010000004">
    <property type="protein sequence ID" value="MCD2195848.1"/>
    <property type="molecule type" value="Genomic_DNA"/>
</dbReference>
<dbReference type="CDD" id="cd20625">
    <property type="entry name" value="CYP164-like"/>
    <property type="match status" value="1"/>
</dbReference>